<name>A0AC55CTF6_ECHTE</name>
<reference evidence="2" key="1">
    <citation type="submission" date="2025-08" db="UniProtKB">
        <authorList>
            <consortium name="RefSeq"/>
        </authorList>
    </citation>
    <scope>IDENTIFICATION</scope>
</reference>
<dbReference type="RefSeq" id="XP_045142783.1">
    <property type="nucleotide sequence ID" value="XM_045286848.1"/>
</dbReference>
<gene>
    <name evidence="2" type="primary">CUNH8orf58</name>
</gene>
<accession>A0AC55CTF6</accession>
<evidence type="ECO:0000313" key="1">
    <source>
        <dbReference type="Proteomes" id="UP000694863"/>
    </source>
</evidence>
<dbReference type="Proteomes" id="UP000694863">
    <property type="component" value="Unplaced"/>
</dbReference>
<proteinExistence type="predicted"/>
<protein>
    <submittedName>
        <fullName evidence="2">Uncharacterized protein C8orf58 homolog</fullName>
    </submittedName>
</protein>
<sequence>MLGRRRVFAVEPRGGPGMLGALGRPRSLILTLLADRAAEDPARGCVVPGVSSTYRRIPDAAGGASPPWNAEAQLRGPGRRVPLLKLASRDSGVEMAVGDSSLVTSPGLSLDSLDFDPSGSSEAPALVEPPAQLGRLLASRTLEQVLERSRCHPSCPASWSQQHRPLQPPSKPACELPALGGGEQETTGSEKDLEAAEGVRALEPEVWTSLPGQGLRYLEHLCLVLEQMARLQQLHLQLQTWRPAGSQDPGEESPAPAPSLSPSPALSNEAQVPPWDLPSQTKDAGAKATSSPKVGVPGTDLAHLSEASEVPAHTFPPSQGHKVKVLLNRIFWRNSRHPEPLVPRAGPDLRIESRDLPERSQCHPRRKTFMPSLVVRKQRAKNLSVC</sequence>
<organism evidence="1 2">
    <name type="scientific">Echinops telfairi</name>
    <name type="common">Lesser hedgehog tenrec</name>
    <dbReference type="NCBI Taxonomy" id="9371"/>
    <lineage>
        <taxon>Eukaryota</taxon>
        <taxon>Metazoa</taxon>
        <taxon>Chordata</taxon>
        <taxon>Craniata</taxon>
        <taxon>Vertebrata</taxon>
        <taxon>Euteleostomi</taxon>
        <taxon>Mammalia</taxon>
        <taxon>Eutheria</taxon>
        <taxon>Afrotheria</taxon>
        <taxon>Tenrecidae</taxon>
        <taxon>Tenrecinae</taxon>
        <taxon>Echinops</taxon>
    </lineage>
</organism>
<keyword evidence="1" id="KW-1185">Reference proteome</keyword>
<evidence type="ECO:0000313" key="2">
    <source>
        <dbReference type="RefSeq" id="XP_045142783.1"/>
    </source>
</evidence>